<reference evidence="2 3" key="1">
    <citation type="journal article" date="2017" name="Environ. Microbiol.">
        <title>Decay of the glycolytic pathway and adaptation to intranuclear parasitism within Enterocytozoonidae microsporidia.</title>
        <authorList>
            <person name="Wiredu Boakye D."/>
            <person name="Jaroenlak P."/>
            <person name="Prachumwat A."/>
            <person name="Williams T.A."/>
            <person name="Bateman K.S."/>
            <person name="Itsathitphaisarn O."/>
            <person name="Sritunyalucksana K."/>
            <person name="Paszkiewicz K.H."/>
            <person name="Moore K.A."/>
            <person name="Stentiford G.D."/>
            <person name="Williams B.A."/>
        </authorList>
    </citation>
    <scope>NUCLEOTIDE SEQUENCE [LARGE SCALE GENOMIC DNA]</scope>
    <source>
        <strain evidence="2 3">TH1</strain>
    </source>
</reference>
<sequence>MVFVKNKEMYLIKKFLLENKGMVIGFSKLHTNDKVPLSNYIVHKALRTLTSKGYLEKHGAWQHAWYFVTEEGHSKLEEEVGTEEAMGNSVMNYAEEALKME</sequence>
<dbReference type="Proteomes" id="UP000192758">
    <property type="component" value="Unassembled WGS sequence"/>
</dbReference>
<organism evidence="2 3">
    <name type="scientific">Ecytonucleospora hepatopenaei</name>
    <dbReference type="NCBI Taxonomy" id="646526"/>
    <lineage>
        <taxon>Eukaryota</taxon>
        <taxon>Fungi</taxon>
        <taxon>Fungi incertae sedis</taxon>
        <taxon>Microsporidia</taxon>
        <taxon>Enterocytozoonidae</taxon>
        <taxon>Ecytonucleospora</taxon>
    </lineage>
</organism>
<accession>A0A1W0E3M5</accession>
<proteinExistence type="predicted"/>
<dbReference type="InterPro" id="IPR036388">
    <property type="entry name" value="WH-like_DNA-bd_sf"/>
</dbReference>
<dbReference type="EMBL" id="MNPJ01000025">
    <property type="protein sequence ID" value="OQS53809.1"/>
    <property type="molecule type" value="Genomic_DNA"/>
</dbReference>
<dbReference type="OrthoDB" id="5211809at2759"/>
<keyword evidence="3" id="KW-1185">Reference proteome</keyword>
<comment type="caution">
    <text evidence="2">The sequence shown here is derived from an EMBL/GenBank/DDBJ whole genome shotgun (WGS) entry which is preliminary data.</text>
</comment>
<gene>
    <name evidence="2" type="ORF">EHP00_1631</name>
</gene>
<name>A0A1W0E3M5_9MICR</name>
<dbReference type="VEuPathDB" id="MicrosporidiaDB:EHP00_1631"/>
<feature type="domain" description="Plectin/eS10 N-terminal" evidence="1">
    <location>
        <begin position="6"/>
        <end position="81"/>
    </location>
</feature>
<evidence type="ECO:0000313" key="2">
    <source>
        <dbReference type="EMBL" id="OQS53809.1"/>
    </source>
</evidence>
<dbReference type="AlphaFoldDB" id="A0A1W0E3M5"/>
<dbReference type="Pfam" id="PF03501">
    <property type="entry name" value="S10_plectin"/>
    <property type="match status" value="1"/>
</dbReference>
<dbReference type="InterPro" id="IPR005326">
    <property type="entry name" value="Plectin_eS10_N"/>
</dbReference>
<evidence type="ECO:0000259" key="1">
    <source>
        <dbReference type="Pfam" id="PF03501"/>
    </source>
</evidence>
<evidence type="ECO:0000313" key="3">
    <source>
        <dbReference type="Proteomes" id="UP000192758"/>
    </source>
</evidence>
<protein>
    <recommendedName>
        <fullName evidence="1">Plectin/eS10 N-terminal domain-containing protein</fullName>
    </recommendedName>
</protein>
<dbReference type="Gene3D" id="1.10.10.10">
    <property type="entry name" value="Winged helix-like DNA-binding domain superfamily/Winged helix DNA-binding domain"/>
    <property type="match status" value="1"/>
</dbReference>